<evidence type="ECO:0000313" key="7">
    <source>
        <dbReference type="EMBL" id="TNV71834.1"/>
    </source>
</evidence>
<feature type="domain" description="Gamma tubulin complex component C-terminal" evidence="6">
    <location>
        <begin position="4"/>
        <end position="155"/>
    </location>
</feature>
<accession>A0A8J8NBV5</accession>
<evidence type="ECO:0000256" key="1">
    <source>
        <dbReference type="ARBA" id="ARBA00004245"/>
    </source>
</evidence>
<evidence type="ECO:0000313" key="8">
    <source>
        <dbReference type="Proteomes" id="UP000785679"/>
    </source>
</evidence>
<comment type="similarity">
    <text evidence="2">Belongs to the TUBGCP family.</text>
</comment>
<keyword evidence="8" id="KW-1185">Reference proteome</keyword>
<keyword evidence="3" id="KW-0963">Cytoplasm</keyword>
<dbReference type="Proteomes" id="UP000785679">
    <property type="component" value="Unassembled WGS sequence"/>
</dbReference>
<organism evidence="7 8">
    <name type="scientific">Halteria grandinella</name>
    <dbReference type="NCBI Taxonomy" id="5974"/>
    <lineage>
        <taxon>Eukaryota</taxon>
        <taxon>Sar</taxon>
        <taxon>Alveolata</taxon>
        <taxon>Ciliophora</taxon>
        <taxon>Intramacronucleata</taxon>
        <taxon>Spirotrichea</taxon>
        <taxon>Stichotrichia</taxon>
        <taxon>Sporadotrichida</taxon>
        <taxon>Halteriidae</taxon>
        <taxon>Halteria</taxon>
    </lineage>
</organism>
<sequence>MKELQSLTDMDELIEIHDEFLKKIVKLCFLDSKSKNVLDMISDLLKIPLEFRQLCKKYLLPSAQQEDSESSGDDETANKSIGKLGVTSTDQSLLNLESLQFVDRFNRCKQEFEQMVNSHRTRMKLLTAILKKYTKKGIFNYLNEAFIRFNFNSFYISREDEELDAV</sequence>
<evidence type="ECO:0000259" key="6">
    <source>
        <dbReference type="Pfam" id="PF04130"/>
    </source>
</evidence>
<evidence type="ECO:0000256" key="5">
    <source>
        <dbReference type="ARBA" id="ARBA00023212"/>
    </source>
</evidence>
<dbReference type="InterPro" id="IPR042241">
    <property type="entry name" value="GCP_C_sf"/>
</dbReference>
<keyword evidence="4" id="KW-0493">Microtubule</keyword>
<dbReference type="OrthoDB" id="5860513at2759"/>
<evidence type="ECO:0000256" key="4">
    <source>
        <dbReference type="ARBA" id="ARBA00022701"/>
    </source>
</evidence>
<reference evidence="7" key="1">
    <citation type="submission" date="2019-06" db="EMBL/GenBank/DDBJ databases">
        <authorList>
            <person name="Zheng W."/>
        </authorList>
    </citation>
    <scope>NUCLEOTIDE SEQUENCE</scope>
    <source>
        <strain evidence="7">QDHG01</strain>
    </source>
</reference>
<evidence type="ECO:0000256" key="2">
    <source>
        <dbReference type="ARBA" id="ARBA00010337"/>
    </source>
</evidence>
<dbReference type="GO" id="GO:0043015">
    <property type="term" value="F:gamma-tubulin binding"/>
    <property type="evidence" value="ECO:0007669"/>
    <property type="project" value="InterPro"/>
</dbReference>
<dbReference type="InterPro" id="IPR040457">
    <property type="entry name" value="GCP_C"/>
</dbReference>
<dbReference type="AlphaFoldDB" id="A0A8J8NBV5"/>
<evidence type="ECO:0000256" key="3">
    <source>
        <dbReference type="ARBA" id="ARBA00022490"/>
    </source>
</evidence>
<dbReference type="EMBL" id="RRYP01026613">
    <property type="protein sequence ID" value="TNV71834.1"/>
    <property type="molecule type" value="Genomic_DNA"/>
</dbReference>
<protein>
    <recommendedName>
        <fullName evidence="6">Gamma tubulin complex component C-terminal domain-containing protein</fullName>
    </recommendedName>
</protein>
<dbReference type="Pfam" id="PF04130">
    <property type="entry name" value="GCP_C_terminal"/>
    <property type="match status" value="1"/>
</dbReference>
<gene>
    <name evidence="7" type="ORF">FGO68_gene7001</name>
</gene>
<dbReference type="GO" id="GO:0005874">
    <property type="term" value="C:microtubule"/>
    <property type="evidence" value="ECO:0007669"/>
    <property type="project" value="UniProtKB-KW"/>
</dbReference>
<comment type="caution">
    <text evidence="7">The sequence shown here is derived from an EMBL/GenBank/DDBJ whole genome shotgun (WGS) entry which is preliminary data.</text>
</comment>
<keyword evidence="5" id="KW-0206">Cytoskeleton</keyword>
<dbReference type="Gene3D" id="1.20.120.1900">
    <property type="entry name" value="Gamma-tubulin complex, C-terminal domain"/>
    <property type="match status" value="1"/>
</dbReference>
<proteinExistence type="inferred from homology"/>
<name>A0A8J8NBV5_HALGN</name>
<comment type="subcellular location">
    <subcellularLocation>
        <location evidence="1">Cytoplasm</location>
        <location evidence="1">Cytoskeleton</location>
    </subcellularLocation>
</comment>